<dbReference type="InterPro" id="IPR009078">
    <property type="entry name" value="Ferritin-like_SF"/>
</dbReference>
<dbReference type="InterPro" id="IPR012347">
    <property type="entry name" value="Ferritin-like"/>
</dbReference>
<name>A0ABW2U8Q3_9BACT</name>
<dbReference type="RefSeq" id="WP_380204960.1">
    <property type="nucleotide sequence ID" value="NZ_JBHTEK010000001.1"/>
</dbReference>
<keyword evidence="2" id="KW-1185">Reference proteome</keyword>
<evidence type="ECO:0000313" key="1">
    <source>
        <dbReference type="EMBL" id="MFC7669459.1"/>
    </source>
</evidence>
<dbReference type="SUPFAM" id="SSF47240">
    <property type="entry name" value="Ferritin-like"/>
    <property type="match status" value="1"/>
</dbReference>
<protein>
    <submittedName>
        <fullName evidence="1">Phenylacetic acid catabolic protein</fullName>
    </submittedName>
</protein>
<sequence>MPLSPLDPRIDLLYRLADDQLILGHRNSEWNGLGPILEEDIAFSSMAQDKLGHSLQLYTLLHEPGRGRARHRGIYAQRAAVSLLPTGGAAHR</sequence>
<evidence type="ECO:0000313" key="2">
    <source>
        <dbReference type="Proteomes" id="UP001596513"/>
    </source>
</evidence>
<accession>A0ABW2U8Q3</accession>
<dbReference type="InterPro" id="IPR007814">
    <property type="entry name" value="PaaA_PaaC"/>
</dbReference>
<proteinExistence type="predicted"/>
<dbReference type="Gene3D" id="1.20.1260.10">
    <property type="match status" value="1"/>
</dbReference>
<reference evidence="2" key="1">
    <citation type="journal article" date="2019" name="Int. J. Syst. Evol. Microbiol.">
        <title>The Global Catalogue of Microorganisms (GCM) 10K type strain sequencing project: providing services to taxonomists for standard genome sequencing and annotation.</title>
        <authorList>
            <consortium name="The Broad Institute Genomics Platform"/>
            <consortium name="The Broad Institute Genome Sequencing Center for Infectious Disease"/>
            <person name="Wu L."/>
            <person name="Ma J."/>
        </authorList>
    </citation>
    <scope>NUCLEOTIDE SEQUENCE [LARGE SCALE GENOMIC DNA]</scope>
    <source>
        <strain evidence="2">JCM 19635</strain>
    </source>
</reference>
<comment type="caution">
    <text evidence="1">The sequence shown here is derived from an EMBL/GenBank/DDBJ whole genome shotgun (WGS) entry which is preliminary data.</text>
</comment>
<organism evidence="1 2">
    <name type="scientific">Hymenobacter humi</name>
    <dbReference type="NCBI Taxonomy" id="1411620"/>
    <lineage>
        <taxon>Bacteria</taxon>
        <taxon>Pseudomonadati</taxon>
        <taxon>Bacteroidota</taxon>
        <taxon>Cytophagia</taxon>
        <taxon>Cytophagales</taxon>
        <taxon>Hymenobacteraceae</taxon>
        <taxon>Hymenobacter</taxon>
    </lineage>
</organism>
<dbReference type="Proteomes" id="UP001596513">
    <property type="component" value="Unassembled WGS sequence"/>
</dbReference>
<dbReference type="Pfam" id="PF05138">
    <property type="entry name" value="PaaA_PaaC"/>
    <property type="match status" value="1"/>
</dbReference>
<dbReference type="EMBL" id="JBHTEK010000001">
    <property type="protein sequence ID" value="MFC7669459.1"/>
    <property type="molecule type" value="Genomic_DNA"/>
</dbReference>
<gene>
    <name evidence="1" type="ORF">ACFQT0_20405</name>
</gene>